<reference evidence="2 3" key="1">
    <citation type="journal article" date="2015" name="Fungal Genet. Biol.">
        <title>Evolution of novel wood decay mechanisms in Agaricales revealed by the genome sequences of Fistulina hepatica and Cylindrobasidium torrendii.</title>
        <authorList>
            <person name="Floudas D."/>
            <person name="Held B.W."/>
            <person name="Riley R."/>
            <person name="Nagy L.G."/>
            <person name="Koehler G."/>
            <person name="Ransdell A.S."/>
            <person name="Younus H."/>
            <person name="Chow J."/>
            <person name="Chiniquy J."/>
            <person name="Lipzen A."/>
            <person name="Tritt A."/>
            <person name="Sun H."/>
            <person name="Haridas S."/>
            <person name="LaButti K."/>
            <person name="Ohm R.A."/>
            <person name="Kues U."/>
            <person name="Blanchette R.A."/>
            <person name="Grigoriev I.V."/>
            <person name="Minto R.E."/>
            <person name="Hibbett D.S."/>
        </authorList>
    </citation>
    <scope>NUCLEOTIDE SEQUENCE [LARGE SCALE GENOMIC DNA]</scope>
    <source>
        <strain evidence="2 3">FP15055 ss-10</strain>
    </source>
</reference>
<proteinExistence type="predicted"/>
<accession>A0A0D7BEE7</accession>
<evidence type="ECO:0000313" key="3">
    <source>
        <dbReference type="Proteomes" id="UP000054007"/>
    </source>
</evidence>
<sequence length="173" mass="18971">MAAAVLVPTRTNPVRTARPRRNTTSTAPPAREQTHPYVRKRSKTISVSPSPSSGRNSSPSPSLQQSHPISVACTLPTLPPLPHTPPPTSHRRLLAAPRTPSPSPTLYSPSRSPFRESFMRTELPGTDEVDDICWTPSEDEDARHSLLGTCDLDFGVAVAMSSPERRRKELYVD</sequence>
<organism evidence="2 3">
    <name type="scientific">Cylindrobasidium torrendii FP15055 ss-10</name>
    <dbReference type="NCBI Taxonomy" id="1314674"/>
    <lineage>
        <taxon>Eukaryota</taxon>
        <taxon>Fungi</taxon>
        <taxon>Dikarya</taxon>
        <taxon>Basidiomycota</taxon>
        <taxon>Agaricomycotina</taxon>
        <taxon>Agaricomycetes</taxon>
        <taxon>Agaricomycetidae</taxon>
        <taxon>Agaricales</taxon>
        <taxon>Marasmiineae</taxon>
        <taxon>Physalacriaceae</taxon>
        <taxon>Cylindrobasidium</taxon>
    </lineage>
</organism>
<keyword evidence="3" id="KW-1185">Reference proteome</keyword>
<name>A0A0D7BEE7_9AGAR</name>
<feature type="region of interest" description="Disordered" evidence="1">
    <location>
        <begin position="1"/>
        <end position="122"/>
    </location>
</feature>
<feature type="compositionally biased region" description="Low complexity" evidence="1">
    <location>
        <begin position="44"/>
        <end position="76"/>
    </location>
</feature>
<evidence type="ECO:0000313" key="2">
    <source>
        <dbReference type="EMBL" id="KIY68565.1"/>
    </source>
</evidence>
<gene>
    <name evidence="2" type="ORF">CYLTODRAFT_258822</name>
</gene>
<dbReference type="AlphaFoldDB" id="A0A0D7BEE7"/>
<evidence type="ECO:0000256" key="1">
    <source>
        <dbReference type="SAM" id="MobiDB-lite"/>
    </source>
</evidence>
<dbReference type="Proteomes" id="UP000054007">
    <property type="component" value="Unassembled WGS sequence"/>
</dbReference>
<dbReference type="EMBL" id="KN880500">
    <property type="protein sequence ID" value="KIY68565.1"/>
    <property type="molecule type" value="Genomic_DNA"/>
</dbReference>
<feature type="compositionally biased region" description="Pro residues" evidence="1">
    <location>
        <begin position="77"/>
        <end position="88"/>
    </location>
</feature>
<protein>
    <submittedName>
        <fullName evidence="2">Uncharacterized protein</fullName>
    </submittedName>
</protein>